<feature type="region of interest" description="Disordered" evidence="3">
    <location>
        <begin position="486"/>
        <end position="522"/>
    </location>
</feature>
<keyword evidence="1" id="KW-0433">Leucine-rich repeat</keyword>
<feature type="domain" description="PX" evidence="5">
    <location>
        <begin position="42"/>
        <end position="154"/>
    </location>
</feature>
<evidence type="ECO:0000313" key="6">
    <source>
        <dbReference type="EMBL" id="CAL1271008.1"/>
    </source>
</evidence>
<evidence type="ECO:0000256" key="3">
    <source>
        <dbReference type="SAM" id="MobiDB-lite"/>
    </source>
</evidence>
<feature type="transmembrane region" description="Helical" evidence="4">
    <location>
        <begin position="16"/>
        <end position="37"/>
    </location>
</feature>
<evidence type="ECO:0000313" key="7">
    <source>
        <dbReference type="Proteomes" id="UP001497382"/>
    </source>
</evidence>
<dbReference type="SUPFAM" id="SSF64268">
    <property type="entry name" value="PX domain"/>
    <property type="match status" value="1"/>
</dbReference>
<protein>
    <recommendedName>
        <fullName evidence="5">PX domain-containing protein</fullName>
    </recommendedName>
</protein>
<dbReference type="PROSITE" id="PS51450">
    <property type="entry name" value="LRR"/>
    <property type="match status" value="3"/>
</dbReference>
<dbReference type="InterPro" id="IPR032675">
    <property type="entry name" value="LRR_dom_sf"/>
</dbReference>
<dbReference type="Gene3D" id="3.80.10.10">
    <property type="entry name" value="Ribonuclease Inhibitor"/>
    <property type="match status" value="2"/>
</dbReference>
<evidence type="ECO:0000259" key="5">
    <source>
        <dbReference type="PROSITE" id="PS50195"/>
    </source>
</evidence>
<name>A0AAV1ZH16_9ARAC</name>
<dbReference type="SMART" id="SM00365">
    <property type="entry name" value="LRR_SD22"/>
    <property type="match status" value="4"/>
</dbReference>
<reference evidence="6 7" key="1">
    <citation type="submission" date="2024-04" db="EMBL/GenBank/DDBJ databases">
        <authorList>
            <person name="Rising A."/>
            <person name="Reimegard J."/>
            <person name="Sonavane S."/>
            <person name="Akerstrom W."/>
            <person name="Nylinder S."/>
            <person name="Hedman E."/>
            <person name="Kallberg Y."/>
        </authorList>
    </citation>
    <scope>NUCLEOTIDE SEQUENCE [LARGE SCALE GENOMIC DNA]</scope>
</reference>
<dbReference type="AlphaFoldDB" id="A0AAV1ZH16"/>
<dbReference type="FunFam" id="3.30.1520.10:FF:000020">
    <property type="entry name" value="nischarin isoform X1"/>
    <property type="match status" value="1"/>
</dbReference>
<dbReference type="EMBL" id="CAXIEN010000052">
    <property type="protein sequence ID" value="CAL1271008.1"/>
    <property type="molecule type" value="Genomic_DNA"/>
</dbReference>
<dbReference type="PANTHER" id="PTHR15454:SF35">
    <property type="entry name" value="NISCHARIN"/>
    <property type="match status" value="1"/>
</dbReference>
<dbReference type="SUPFAM" id="SSF52058">
    <property type="entry name" value="L domain-like"/>
    <property type="match status" value="1"/>
</dbReference>
<accession>A0AAV1ZH16</accession>
<dbReference type="InterPro" id="IPR001683">
    <property type="entry name" value="PX_dom"/>
</dbReference>
<dbReference type="SMART" id="SM00312">
    <property type="entry name" value="PX"/>
    <property type="match status" value="1"/>
</dbReference>
<evidence type="ECO:0000256" key="4">
    <source>
        <dbReference type="SAM" id="Phobius"/>
    </source>
</evidence>
<comment type="caution">
    <text evidence="6">The sequence shown here is derived from an EMBL/GenBank/DDBJ whole genome shotgun (WGS) entry which is preliminary data.</text>
</comment>
<keyword evidence="4" id="KW-0472">Membrane</keyword>
<keyword evidence="4" id="KW-1133">Transmembrane helix</keyword>
<feature type="compositionally biased region" description="Polar residues" evidence="3">
    <location>
        <begin position="501"/>
        <end position="512"/>
    </location>
</feature>
<dbReference type="Pfam" id="PF00787">
    <property type="entry name" value="PX"/>
    <property type="match status" value="1"/>
</dbReference>
<evidence type="ECO:0000256" key="1">
    <source>
        <dbReference type="ARBA" id="ARBA00022614"/>
    </source>
</evidence>
<proteinExistence type="predicted"/>
<keyword evidence="4" id="KW-0812">Transmembrane</keyword>
<keyword evidence="2" id="KW-0677">Repeat</keyword>
<dbReference type="GO" id="GO:0035091">
    <property type="term" value="F:phosphatidylinositol binding"/>
    <property type="evidence" value="ECO:0007669"/>
    <property type="project" value="InterPro"/>
</dbReference>
<gene>
    <name evidence="6" type="ORF">LARSCL_LOCUS5606</name>
</gene>
<dbReference type="PROSITE" id="PS50195">
    <property type="entry name" value="PX"/>
    <property type="match status" value="1"/>
</dbReference>
<dbReference type="InterPro" id="IPR001611">
    <property type="entry name" value="Leu-rich_rpt"/>
</dbReference>
<dbReference type="Gene3D" id="3.30.1520.10">
    <property type="entry name" value="Phox-like domain"/>
    <property type="match status" value="1"/>
</dbReference>
<evidence type="ECO:0000256" key="2">
    <source>
        <dbReference type="ARBA" id="ARBA00022737"/>
    </source>
</evidence>
<dbReference type="Proteomes" id="UP001497382">
    <property type="component" value="Unassembled WGS sequence"/>
</dbReference>
<dbReference type="InterPro" id="IPR036871">
    <property type="entry name" value="PX_dom_sf"/>
</dbReference>
<organism evidence="6 7">
    <name type="scientific">Larinioides sclopetarius</name>
    <dbReference type="NCBI Taxonomy" id="280406"/>
    <lineage>
        <taxon>Eukaryota</taxon>
        <taxon>Metazoa</taxon>
        <taxon>Ecdysozoa</taxon>
        <taxon>Arthropoda</taxon>
        <taxon>Chelicerata</taxon>
        <taxon>Arachnida</taxon>
        <taxon>Araneae</taxon>
        <taxon>Araneomorphae</taxon>
        <taxon>Entelegynae</taxon>
        <taxon>Araneoidea</taxon>
        <taxon>Araneidae</taxon>
        <taxon>Larinioides</taxon>
    </lineage>
</organism>
<sequence>MRNWQRWFIEHCKHRLLNLSVYVLVFEHLFVVCMAVYNSPDVWEKAQAICSILRSEDKDGITNYVIEIRVSPYKWQVMRRYRQFVELHEKMTKNFSVNKNLLPPKKIIGNRSESFIMERQKGLEFYLQTLLHRFALLPEPLAIFLDFQKYEIRAITSILSEMLFNEGDEIIAKGHPYEFSPLQLHAITERLKLGDPPFYSSNPKQDIAHLVEFVTQLKHLKIVGSFKYFESSNIIPNYLSYDLSMFKFLETIEILNCQLENNLTAVNALRTRLKTIKIRQSLTNLSTFLLCEILHWCPIMDPVQNWPYWQVVTYANFSHNSLKRIHPCIKLLTSVQKIDLSHNEIELIENMETLSELCILILSHNKIQDLDHLHTRLGNIHSLNLSSNLIKCLHGLSKLFSVSELRLENNLISSMAEISNLSKLPCLGILNLQNNPVTFTVDYRPQLLLKLGSLAPEITIDGVKASEKEIDTVSILQALRDARNEPMSNLTPNGHLKETNSRSTLSVNSTRAPSKKMQERSNTECIVKKVTSNLHDVSKFRQQIEALRRTGGTDWLRLLNEMHYSSNKGDVSASERGNTSDYTLNDIQFHTIYSLNKNADKFTAELIRKFSISFEMSYPECLMFFDSGNQDFKQQLFATTLRDNILSDNREILSEAISESKIFWVIVIQNNDCSLCEIPICLVLLENEIVFLKLHKVVYEVQEEVNYISKVDPELVYERSFKSDDILSLSIGPYSAYVELKVKFEGRSENITILTVNQDATNMFVAESSRLYNIEATCKPNPFANSMLDIEKVDSSLPISKISVEKQVIFSQRVRVSKAFHKSQRGILHYIFVTPSHVVLMEERLHYPQVVELDITIKPQFQVCAIVSVHTNIKQIHLKDIDLESDCESHNSAFSEQEKEITNLLPENEELGILNKCGSWLILEFESCILLYLNFFSLKQRTEFLDAFLGARSQR</sequence>
<dbReference type="Pfam" id="PF14580">
    <property type="entry name" value="LRR_9"/>
    <property type="match status" value="1"/>
</dbReference>
<keyword evidence="7" id="KW-1185">Reference proteome</keyword>
<dbReference type="PANTHER" id="PTHR15454">
    <property type="entry name" value="NISCHARIN RELATED"/>
    <property type="match status" value="1"/>
</dbReference>
<dbReference type="GO" id="GO:0005737">
    <property type="term" value="C:cytoplasm"/>
    <property type="evidence" value="ECO:0007669"/>
    <property type="project" value="TreeGrafter"/>
</dbReference>